<organism evidence="3 4">
    <name type="scientific">Mycena sanguinolenta</name>
    <dbReference type="NCBI Taxonomy" id="230812"/>
    <lineage>
        <taxon>Eukaryota</taxon>
        <taxon>Fungi</taxon>
        <taxon>Dikarya</taxon>
        <taxon>Basidiomycota</taxon>
        <taxon>Agaricomycotina</taxon>
        <taxon>Agaricomycetes</taxon>
        <taxon>Agaricomycetidae</taxon>
        <taxon>Agaricales</taxon>
        <taxon>Marasmiineae</taxon>
        <taxon>Mycenaceae</taxon>
        <taxon>Mycena</taxon>
    </lineage>
</organism>
<feature type="transmembrane region" description="Helical" evidence="2">
    <location>
        <begin position="101"/>
        <end position="124"/>
    </location>
</feature>
<sequence>MSERSVFVQSFRSESNQDPGDVNRYESGKPESLVAGGQRSGPKKFRLRAFLSKLMGPPGIVVCGQMILLITAWGVFSAVQIRKFIALPYSAALWVNAHTHLVTFIFTMISTGLSLCSSFLFSWGMRQSITLRLRGEGMSLAKFISSVKISSRSPILDAQNRRRSAMSITVLVLTVVQTSWFVGHVDDVLYLTVTMASSWSGLLTPGQIDFEVALSGYEIDLRNARLQSLQSTGVLDYCVINTTNLASFYVGQTESGYAALKGDIPLPASLTLMDKTFNLSTGGILPQTSYSVNTTSWFIDTDITNIPSNIETLADVPTGLMFPSYTVRQQGFTADVSCEFQDLPADTTVQFSTAQDWNGELQPPDNLNFYTMSSTCDPPAVSIPVNSVSEAIFDPPNYILMVACGGDSDTYTLIFQGAGDLYSFMDTMVCTVAPKVISVQADYSATGTISPVRLTDGDPADITGPAGLTAVTTIYEMQAYAQGTYTNVVGDEIATLIDEVDPQLHDSSVLYAVEEYTRGVMEYSGSVLRACLTAPNGAFAEGVPEDMIISTEGVLRGQIVGWREISLDTFYVMIPGTLVAILTIWVVLWALVHHSGDSEGEPFDPANAMHIVTASAAGGLPSVFTGPQGTPTMRVDNAHVVLQSLAGRPPALYVQPNRV</sequence>
<feature type="compositionally biased region" description="Polar residues" evidence="1">
    <location>
        <begin position="7"/>
        <end position="18"/>
    </location>
</feature>
<comment type="caution">
    <text evidence="3">The sequence shown here is derived from an EMBL/GenBank/DDBJ whole genome shotgun (WGS) entry which is preliminary data.</text>
</comment>
<dbReference type="Proteomes" id="UP000623467">
    <property type="component" value="Unassembled WGS sequence"/>
</dbReference>
<accession>A0A8H7DLP1</accession>
<keyword evidence="2" id="KW-0472">Membrane</keyword>
<evidence type="ECO:0000313" key="4">
    <source>
        <dbReference type="Proteomes" id="UP000623467"/>
    </source>
</evidence>
<feature type="transmembrane region" description="Helical" evidence="2">
    <location>
        <begin position="570"/>
        <end position="592"/>
    </location>
</feature>
<dbReference type="OrthoDB" id="3351168at2759"/>
<evidence type="ECO:0000256" key="2">
    <source>
        <dbReference type="SAM" id="Phobius"/>
    </source>
</evidence>
<feature type="transmembrane region" description="Helical" evidence="2">
    <location>
        <begin position="54"/>
        <end position="81"/>
    </location>
</feature>
<evidence type="ECO:0000313" key="3">
    <source>
        <dbReference type="EMBL" id="KAF7375806.1"/>
    </source>
</evidence>
<dbReference type="EMBL" id="JACAZH010000002">
    <property type="protein sequence ID" value="KAF7375806.1"/>
    <property type="molecule type" value="Genomic_DNA"/>
</dbReference>
<feature type="region of interest" description="Disordered" evidence="1">
    <location>
        <begin position="1"/>
        <end position="40"/>
    </location>
</feature>
<dbReference type="AlphaFoldDB" id="A0A8H7DLP1"/>
<name>A0A8H7DLP1_9AGAR</name>
<keyword evidence="2" id="KW-0812">Transmembrane</keyword>
<keyword evidence="2" id="KW-1133">Transmembrane helix</keyword>
<keyword evidence="4" id="KW-1185">Reference proteome</keyword>
<proteinExistence type="predicted"/>
<reference evidence="3" key="1">
    <citation type="submission" date="2020-05" db="EMBL/GenBank/DDBJ databases">
        <title>Mycena genomes resolve the evolution of fungal bioluminescence.</title>
        <authorList>
            <person name="Tsai I.J."/>
        </authorList>
    </citation>
    <scope>NUCLEOTIDE SEQUENCE</scope>
    <source>
        <strain evidence="3">160909Yilan</strain>
    </source>
</reference>
<evidence type="ECO:0000256" key="1">
    <source>
        <dbReference type="SAM" id="MobiDB-lite"/>
    </source>
</evidence>
<gene>
    <name evidence="3" type="ORF">MSAN_00470400</name>
</gene>
<protein>
    <submittedName>
        <fullName evidence="3">Uncharacterized protein</fullName>
    </submittedName>
</protein>